<sequence length="447" mass="46938">MKFNSLLLSIMLASGAVSAAPASSDWVKSAADAVEREVIDLRHHIHQHPELGNQEVKTAALVAEHLRELGIQVRTGVAKTGVIGVLEGGRPGPTIALRADMDALPVEEQTGLPFASKARGTYLGKEVPVMHACGHDAHTAMLLGAAKVLAANKDRIAGTVVFLFQPAEEGAADIDFFDQTQIYGARHMIKDGALDQPKVEAIFGIHVMAQMPSGEVRYKPGAALNSADGFRVTVTGKQTHGSMPWTGADPIVASAQIVNGLQTLVSRRVDLREGMGVVSVGTIQGGSAGNIIPETVSMTGTIRSNSPGIRDSIHSHLPPLVEGIAEANATKAKVELANYAPVTMNDPALTAAMLPALEKAADGKVGQLSSPSAGSEDFSYYAQKVPGLFVFLGATPAGVEMSKAANNHSPFFAVDDATLKTGVRAHVEFVLRYPQVAEQLAAARNKS</sequence>
<dbReference type="Pfam" id="PF01546">
    <property type="entry name" value="Peptidase_M20"/>
    <property type="match status" value="1"/>
</dbReference>
<reference evidence="6" key="1">
    <citation type="submission" date="2016-10" db="EMBL/GenBank/DDBJ databases">
        <authorList>
            <person name="Varghese N."/>
            <person name="Submissions S."/>
        </authorList>
    </citation>
    <scope>NUCLEOTIDE SEQUENCE [LARGE SCALE GENOMIC DNA]</scope>
    <source>
        <strain evidence="6">JCM 18195</strain>
    </source>
</reference>
<keyword evidence="2" id="KW-0479">Metal-binding</keyword>
<proteinExistence type="predicted"/>
<feature type="binding site" evidence="2">
    <location>
        <position position="169"/>
    </location>
    <ligand>
        <name>Mn(2+)</name>
        <dbReference type="ChEBI" id="CHEBI:29035"/>
        <label>2</label>
    </ligand>
</feature>
<gene>
    <name evidence="5" type="ORF">SAMN05216229_11670</name>
</gene>
<dbReference type="InterPro" id="IPR017439">
    <property type="entry name" value="Amidohydrolase"/>
</dbReference>
<dbReference type="SUPFAM" id="SSF53187">
    <property type="entry name" value="Zn-dependent exopeptidases"/>
    <property type="match status" value="1"/>
</dbReference>
<keyword evidence="2" id="KW-0464">Manganese</keyword>
<dbReference type="Gene3D" id="3.30.70.360">
    <property type="match status" value="1"/>
</dbReference>
<dbReference type="Proteomes" id="UP000243084">
    <property type="component" value="Unassembled WGS sequence"/>
</dbReference>
<dbReference type="RefSeq" id="WP_092433812.1">
    <property type="nucleotide sequence ID" value="NZ_FOXM01000016.1"/>
</dbReference>
<dbReference type="PANTHER" id="PTHR11014">
    <property type="entry name" value="PEPTIDASE M20 FAMILY MEMBER"/>
    <property type="match status" value="1"/>
</dbReference>
<keyword evidence="3" id="KW-0732">Signal</keyword>
<dbReference type="EMBL" id="FOXM01000016">
    <property type="protein sequence ID" value="SFQ31370.1"/>
    <property type="molecule type" value="Genomic_DNA"/>
</dbReference>
<keyword evidence="6" id="KW-1185">Reference proteome</keyword>
<dbReference type="Gene3D" id="3.40.630.10">
    <property type="entry name" value="Zn peptidases"/>
    <property type="match status" value="1"/>
</dbReference>
<dbReference type="GO" id="GO:0046872">
    <property type="term" value="F:metal ion binding"/>
    <property type="evidence" value="ECO:0007669"/>
    <property type="project" value="UniProtKB-KW"/>
</dbReference>
<organism evidence="5 6">
    <name type="scientific">Geopseudomonas sagittaria</name>
    <dbReference type="NCBI Taxonomy" id="1135990"/>
    <lineage>
        <taxon>Bacteria</taxon>
        <taxon>Pseudomonadati</taxon>
        <taxon>Pseudomonadota</taxon>
        <taxon>Gammaproteobacteria</taxon>
        <taxon>Pseudomonadales</taxon>
        <taxon>Pseudomonadaceae</taxon>
        <taxon>Geopseudomonas</taxon>
    </lineage>
</organism>
<evidence type="ECO:0000256" key="1">
    <source>
        <dbReference type="ARBA" id="ARBA00022801"/>
    </source>
</evidence>
<evidence type="ECO:0000313" key="5">
    <source>
        <dbReference type="EMBL" id="SFQ31370.1"/>
    </source>
</evidence>
<feature type="binding site" evidence="2">
    <location>
        <position position="408"/>
    </location>
    <ligand>
        <name>Mn(2+)</name>
        <dbReference type="ChEBI" id="CHEBI:29035"/>
        <label>2</label>
    </ligand>
</feature>
<evidence type="ECO:0000256" key="2">
    <source>
        <dbReference type="PIRSR" id="PIRSR005962-1"/>
    </source>
</evidence>
<name>A0A1I5XHF9_9GAMM</name>
<accession>A0A1I5XHF9</accession>
<evidence type="ECO:0000256" key="3">
    <source>
        <dbReference type="SAM" id="SignalP"/>
    </source>
</evidence>
<dbReference type="Pfam" id="PF07687">
    <property type="entry name" value="M20_dimer"/>
    <property type="match status" value="1"/>
</dbReference>
<dbReference type="InterPro" id="IPR002933">
    <property type="entry name" value="Peptidase_M20"/>
</dbReference>
<dbReference type="NCBIfam" id="TIGR01891">
    <property type="entry name" value="amidohydrolases"/>
    <property type="match status" value="1"/>
</dbReference>
<feature type="binding site" evidence="2">
    <location>
        <position position="135"/>
    </location>
    <ligand>
        <name>Mn(2+)</name>
        <dbReference type="ChEBI" id="CHEBI:29035"/>
        <label>2</label>
    </ligand>
</feature>
<dbReference type="GO" id="GO:0019877">
    <property type="term" value="P:diaminopimelate biosynthetic process"/>
    <property type="evidence" value="ECO:0007669"/>
    <property type="project" value="UniProtKB-ARBA"/>
</dbReference>
<dbReference type="InterPro" id="IPR011650">
    <property type="entry name" value="Peptidase_M20_dimer"/>
</dbReference>
<feature type="domain" description="Peptidase M20 dimerisation" evidence="4">
    <location>
        <begin position="227"/>
        <end position="308"/>
    </location>
</feature>
<dbReference type="PIRSF" id="PIRSF005962">
    <property type="entry name" value="Pept_M20D_amidohydro"/>
    <property type="match status" value="1"/>
</dbReference>
<dbReference type="FunFam" id="3.30.70.360:FF:000001">
    <property type="entry name" value="N-acetyldiaminopimelate deacetylase"/>
    <property type="match status" value="1"/>
</dbReference>
<feature type="binding site" evidence="2">
    <location>
        <position position="133"/>
    </location>
    <ligand>
        <name>Mn(2+)</name>
        <dbReference type="ChEBI" id="CHEBI:29035"/>
        <label>2</label>
    </ligand>
</feature>
<dbReference type="InterPro" id="IPR036264">
    <property type="entry name" value="Bact_exopeptidase_dim_dom"/>
</dbReference>
<dbReference type="GO" id="GO:0050118">
    <property type="term" value="F:N-acetyldiaminopimelate deacetylase activity"/>
    <property type="evidence" value="ECO:0007669"/>
    <property type="project" value="UniProtKB-ARBA"/>
</dbReference>
<evidence type="ECO:0000313" key="6">
    <source>
        <dbReference type="Proteomes" id="UP000243084"/>
    </source>
</evidence>
<dbReference type="OrthoDB" id="9777385at2"/>
<dbReference type="PANTHER" id="PTHR11014:SF63">
    <property type="entry name" value="METALLOPEPTIDASE, PUTATIVE (AFU_ORTHOLOGUE AFUA_6G09600)-RELATED"/>
    <property type="match status" value="1"/>
</dbReference>
<keyword evidence="1 5" id="KW-0378">Hydrolase</keyword>
<feature type="chain" id="PRO_5017432832" evidence="3">
    <location>
        <begin position="20"/>
        <end position="447"/>
    </location>
</feature>
<evidence type="ECO:0000259" key="4">
    <source>
        <dbReference type="Pfam" id="PF07687"/>
    </source>
</evidence>
<dbReference type="SUPFAM" id="SSF55031">
    <property type="entry name" value="Bacterial exopeptidase dimerisation domain"/>
    <property type="match status" value="1"/>
</dbReference>
<protein>
    <submittedName>
        <fullName evidence="5">Amidohydrolase</fullName>
    </submittedName>
</protein>
<comment type="cofactor">
    <cofactor evidence="2">
        <name>Mn(2+)</name>
        <dbReference type="ChEBI" id="CHEBI:29035"/>
    </cofactor>
    <text evidence="2">The Mn(2+) ion enhances activity.</text>
</comment>
<feature type="binding site" evidence="2">
    <location>
        <position position="206"/>
    </location>
    <ligand>
        <name>Mn(2+)</name>
        <dbReference type="ChEBI" id="CHEBI:29035"/>
        <label>2</label>
    </ligand>
</feature>
<dbReference type="AlphaFoldDB" id="A0A1I5XHF9"/>
<feature type="signal peptide" evidence="3">
    <location>
        <begin position="1"/>
        <end position="19"/>
    </location>
</feature>